<keyword evidence="2" id="KW-1185">Reference proteome</keyword>
<evidence type="ECO:0000313" key="1">
    <source>
        <dbReference type="EMBL" id="KKK39205.1"/>
    </source>
</evidence>
<dbReference type="RefSeq" id="WP_046522696.1">
    <property type="nucleotide sequence ID" value="NZ_LAYY01000004.1"/>
</dbReference>
<accession>A0A0M2T315</accession>
<dbReference type="Proteomes" id="UP000034166">
    <property type="component" value="Unassembled WGS sequence"/>
</dbReference>
<organism evidence="1 2">
    <name type="scientific">Mesobacillus campisalis</name>
    <dbReference type="NCBI Taxonomy" id="1408103"/>
    <lineage>
        <taxon>Bacteria</taxon>
        <taxon>Bacillati</taxon>
        <taxon>Bacillota</taxon>
        <taxon>Bacilli</taxon>
        <taxon>Bacillales</taxon>
        <taxon>Bacillaceae</taxon>
        <taxon>Mesobacillus</taxon>
    </lineage>
</organism>
<dbReference type="EMBL" id="LAYY01000004">
    <property type="protein sequence ID" value="KKK39205.1"/>
    <property type="molecule type" value="Genomic_DNA"/>
</dbReference>
<comment type="caution">
    <text evidence="1">The sequence shown here is derived from an EMBL/GenBank/DDBJ whole genome shotgun (WGS) entry which is preliminary data.</text>
</comment>
<dbReference type="AlphaFoldDB" id="A0A0M2T315"/>
<protein>
    <submittedName>
        <fullName evidence="1">Uncharacterized protein</fullName>
    </submittedName>
</protein>
<reference evidence="1 2" key="1">
    <citation type="submission" date="2015-04" db="EMBL/GenBank/DDBJ databases">
        <title>Taxonomic description and genome sequence of Bacillus campisalis sp. nov., a novel member of the genus Bacillus isolated from solar saltern.</title>
        <authorList>
            <person name="Mathan Kumar R."/>
            <person name="Kaur G."/>
            <person name="Kumar A."/>
            <person name="Singh N.K."/>
            <person name="Kaur N."/>
            <person name="Kumar N."/>
            <person name="Mayilraj S."/>
        </authorList>
    </citation>
    <scope>NUCLEOTIDE SEQUENCE [LARGE SCALE GENOMIC DNA]</scope>
    <source>
        <strain evidence="1 2">SA2-6</strain>
    </source>
</reference>
<gene>
    <name evidence="1" type="ORF">WQ57_05435</name>
</gene>
<sequence>MKRLKRPEFDLIIENSYEDIAESGIVIPSFEQMINFLDKTVSNKFEIVRNRIDVITDPYGTSALQHMPKEEWYQYLVDNHLFFRNKGKFINVPLKEVW</sequence>
<evidence type="ECO:0000313" key="2">
    <source>
        <dbReference type="Proteomes" id="UP000034166"/>
    </source>
</evidence>
<proteinExistence type="predicted"/>
<dbReference type="PATRIC" id="fig|1408103.3.peg.1223"/>
<dbReference type="OrthoDB" id="2932584at2"/>
<name>A0A0M2T315_9BACI</name>